<evidence type="ECO:0000256" key="3">
    <source>
        <dbReference type="ARBA" id="ARBA00023295"/>
    </source>
</evidence>
<feature type="domain" description="Glycoside hydrolase family 5" evidence="5">
    <location>
        <begin position="89"/>
        <end position="372"/>
    </location>
</feature>
<dbReference type="GO" id="GO:0004553">
    <property type="term" value="F:hydrolase activity, hydrolyzing O-glycosyl compounds"/>
    <property type="evidence" value="ECO:0007669"/>
    <property type="project" value="InterPro"/>
</dbReference>
<dbReference type="PANTHER" id="PTHR31263:SF0">
    <property type="entry name" value="CELLULASE FAMILY PROTEIN (AFU_ORTHOLOGUE AFUA_5G14560)"/>
    <property type="match status" value="1"/>
</dbReference>
<keyword evidence="4" id="KW-0472">Membrane</keyword>
<accession>A0AA88VPJ0</accession>
<dbReference type="InterPro" id="IPR017853">
    <property type="entry name" value="GH"/>
</dbReference>
<dbReference type="Gene3D" id="3.20.20.80">
    <property type="entry name" value="Glycosidases"/>
    <property type="match status" value="2"/>
</dbReference>
<sequence length="1170" mass="132309">MHICMRINVLYNLCLHHPVNRGSREMGKAMQALFVTLLFSFATLSHSLPLSTNSRWIVEEPAGDRVKFACVNWAAHLKPMLAEGLDKQPLSAIARHVALMGFNCVRLTWATFMFTRYSNLTVAQSFHNLGLKEAMAGLEKYNPGLLDLTVIDAQKAVIEELGAHGVMVVLDNQMTTPMWCCSDDDGNGFFGDKYFNPKEWLRGLAIVAKRYKDTSMVVAMSLRNELRGPRQNETEWYRYVRKGALTIHHVNPNLLVLVSGLAYDTDFTFLKTKPLGLKLDKKLVYEAHRYSFTDSQSDLWLNQSVNLVCDMVITEVKNKTGFLVTGSNPTPLFVSEFGVNQMGVNQADNLFLSCFLAYLAELDLDWALWALQGSYYLRQGSLDTEETYGMLTANWTQLRSPQFHEKLQLIQQKIQDPKSRKSENKIMYHPMSGRCVRVDRNETHASDCWGMSHWSHDGDGTPVKLVGTPWCLTALGDGLPVILTSECYSEESTWRLVSGSKFQMANKDENGTDLCMDYDPSYSSTVLTKKCICSADDDSSNCLENPESQWPRPGRHENAPSGTFVGRRDGLFKQPLPSHSSPVYDLLLPLSFSEQAIYNGYQYRQALFEHWNLMTLALHSDDPIRGIIVTTLSIILLVILVFVITFPHTHQVLSTKSRWIIDAKSGQRVKLTCVNWPGHLRPMIPEGLQKKPLKDIVENVTLMGFNCVRLTWATHMFTRAAYTSLTVAQSLDRLNLKAANAGLAENNPQLLDLTLIDCQEAVINELGAHDIMVVLDNHVSQPEWCCSDNDGNGFFGDTYFRPKEWLKGLTLVAKRYKHNPSVVAMSMRNELRGPRQNGEAWYHYIQEGATAIQLENPKVLVIVSGLSFETDLSFLKKKPLRLSLNTKLVYEAHWYAFGDPPEKWLFQTNQFCASITQWFMSQSGFVLGGENPAPLFLSEFGKDQRGANEAENRYFSCLMATVAERDLDWAYWGLQGSYMLREGQVEMEEPYGLFDANWENARNSTFLDRLQHVLKMTQGMPFFSSSSKSKDSRYCVIYHPQSGKCLQADRGNVSATNCHHWSLWSHDGDGSPIWLRRNSGCLAAVGDGQPAVVTTNCSSQQCLWRYVSSSKLHLAAKDDQGRDLCLEWNSSNSTIVTKKCVCLGDDLNDVPWCSEDPTRQWFKLISTNKK</sequence>
<dbReference type="Proteomes" id="UP001188597">
    <property type="component" value="Unassembled WGS sequence"/>
</dbReference>
<dbReference type="Pfam" id="PF00150">
    <property type="entry name" value="Cellulase"/>
    <property type="match status" value="2"/>
</dbReference>
<keyword evidence="4" id="KW-0812">Transmembrane</keyword>
<keyword evidence="4" id="KW-1133">Transmembrane helix</keyword>
<feature type="transmembrane region" description="Helical" evidence="4">
    <location>
        <begin position="624"/>
        <end position="646"/>
    </location>
</feature>
<feature type="domain" description="Glycoside hydrolase family 5" evidence="5">
    <location>
        <begin position="692"/>
        <end position="974"/>
    </location>
</feature>
<dbReference type="SUPFAM" id="SSF50370">
    <property type="entry name" value="Ricin B-like lectins"/>
    <property type="match status" value="2"/>
</dbReference>
<dbReference type="InterPro" id="IPR001547">
    <property type="entry name" value="Glyco_hydro_5"/>
</dbReference>
<dbReference type="InterPro" id="IPR035992">
    <property type="entry name" value="Ricin_B-like_lectins"/>
</dbReference>
<dbReference type="AlphaFoldDB" id="A0AA88VPJ0"/>
<evidence type="ECO:0000256" key="1">
    <source>
        <dbReference type="ARBA" id="ARBA00005641"/>
    </source>
</evidence>
<name>A0AA88VPJ0_9ASTE</name>
<evidence type="ECO:0000256" key="2">
    <source>
        <dbReference type="ARBA" id="ARBA00022801"/>
    </source>
</evidence>
<dbReference type="EMBL" id="JAVXUP010001458">
    <property type="protein sequence ID" value="KAK3011403.1"/>
    <property type="molecule type" value="Genomic_DNA"/>
</dbReference>
<organism evidence="6 7">
    <name type="scientific">Escallonia herrerae</name>
    <dbReference type="NCBI Taxonomy" id="1293975"/>
    <lineage>
        <taxon>Eukaryota</taxon>
        <taxon>Viridiplantae</taxon>
        <taxon>Streptophyta</taxon>
        <taxon>Embryophyta</taxon>
        <taxon>Tracheophyta</taxon>
        <taxon>Spermatophyta</taxon>
        <taxon>Magnoliopsida</taxon>
        <taxon>eudicotyledons</taxon>
        <taxon>Gunneridae</taxon>
        <taxon>Pentapetalae</taxon>
        <taxon>asterids</taxon>
        <taxon>campanulids</taxon>
        <taxon>Escalloniales</taxon>
        <taxon>Escalloniaceae</taxon>
        <taxon>Escallonia</taxon>
    </lineage>
</organism>
<keyword evidence="7" id="KW-1185">Reference proteome</keyword>
<comment type="similarity">
    <text evidence="1">Belongs to the glycosyl hydrolase 5 (cellulase A) family.</text>
</comment>
<dbReference type="SUPFAM" id="SSF51445">
    <property type="entry name" value="(Trans)glycosidases"/>
    <property type="match status" value="2"/>
</dbReference>
<evidence type="ECO:0000256" key="4">
    <source>
        <dbReference type="SAM" id="Phobius"/>
    </source>
</evidence>
<keyword evidence="3" id="KW-0326">Glycosidase</keyword>
<evidence type="ECO:0000313" key="7">
    <source>
        <dbReference type="Proteomes" id="UP001188597"/>
    </source>
</evidence>
<dbReference type="PANTHER" id="PTHR31263">
    <property type="entry name" value="CELLULASE FAMILY PROTEIN (AFU_ORTHOLOGUE AFUA_5G14560)"/>
    <property type="match status" value="1"/>
</dbReference>
<evidence type="ECO:0000313" key="6">
    <source>
        <dbReference type="EMBL" id="KAK3011403.1"/>
    </source>
</evidence>
<comment type="caution">
    <text evidence="6">The sequence shown here is derived from an EMBL/GenBank/DDBJ whole genome shotgun (WGS) entry which is preliminary data.</text>
</comment>
<reference evidence="6" key="1">
    <citation type="submission" date="2022-12" db="EMBL/GenBank/DDBJ databases">
        <title>Draft genome assemblies for two species of Escallonia (Escalloniales).</title>
        <authorList>
            <person name="Chanderbali A."/>
            <person name="Dervinis C."/>
            <person name="Anghel I."/>
            <person name="Soltis D."/>
            <person name="Soltis P."/>
            <person name="Zapata F."/>
        </authorList>
    </citation>
    <scope>NUCLEOTIDE SEQUENCE</scope>
    <source>
        <strain evidence="6">UCBG64.0493</strain>
        <tissue evidence="6">Leaf</tissue>
    </source>
</reference>
<proteinExistence type="inferred from homology"/>
<keyword evidence="2" id="KW-0378">Hydrolase</keyword>
<dbReference type="GO" id="GO:0000272">
    <property type="term" value="P:polysaccharide catabolic process"/>
    <property type="evidence" value="ECO:0007669"/>
    <property type="project" value="InterPro"/>
</dbReference>
<gene>
    <name evidence="6" type="ORF">RJ639_011049</name>
</gene>
<evidence type="ECO:0000259" key="5">
    <source>
        <dbReference type="Pfam" id="PF00150"/>
    </source>
</evidence>
<protein>
    <recommendedName>
        <fullName evidence="5">Glycoside hydrolase family 5 domain-containing protein</fullName>
    </recommendedName>
</protein>